<dbReference type="InterPro" id="IPR036048">
    <property type="entry name" value="Interleukin_8-like_sf"/>
</dbReference>
<comment type="caution">
    <text evidence="4">The sequence shown here is derived from an EMBL/GenBank/DDBJ whole genome shotgun (WGS) entry which is preliminary data.</text>
</comment>
<dbReference type="GO" id="GO:0008009">
    <property type="term" value="F:chemokine activity"/>
    <property type="evidence" value="ECO:0007669"/>
    <property type="project" value="InterPro"/>
</dbReference>
<sequence>MQLCIRILPCVALLFGLTAMVASSPETKIAKCCTEISVKNISAPITGYRIQRKNLPCVRAVIFQTTEGEMCSHWKQDWVFDKIKELEQARKTKKTTPAKTHSS</sequence>
<feature type="chain" id="PRO_5035745827" evidence="2">
    <location>
        <begin position="24"/>
        <end position="103"/>
    </location>
</feature>
<name>A0A8S4AYN4_9TELE</name>
<proteinExistence type="predicted"/>
<organism evidence="4 5">
    <name type="scientific">Menidia menidia</name>
    <name type="common">Atlantic silverside</name>
    <dbReference type="NCBI Taxonomy" id="238744"/>
    <lineage>
        <taxon>Eukaryota</taxon>
        <taxon>Metazoa</taxon>
        <taxon>Chordata</taxon>
        <taxon>Craniata</taxon>
        <taxon>Vertebrata</taxon>
        <taxon>Euteleostomi</taxon>
        <taxon>Actinopterygii</taxon>
        <taxon>Neopterygii</taxon>
        <taxon>Teleostei</taxon>
        <taxon>Neoteleostei</taxon>
        <taxon>Acanthomorphata</taxon>
        <taxon>Ovalentaria</taxon>
        <taxon>Atherinomorphae</taxon>
        <taxon>Atheriniformes</taxon>
        <taxon>Atherinopsidae</taxon>
        <taxon>Menidiinae</taxon>
        <taxon>Menidia</taxon>
    </lineage>
</organism>
<protein>
    <submittedName>
        <fullName evidence="4">(Atlantic silverside) hypothetical protein</fullName>
    </submittedName>
</protein>
<keyword evidence="2" id="KW-0732">Signal</keyword>
<keyword evidence="1" id="KW-0202">Cytokine</keyword>
<reference evidence="4" key="1">
    <citation type="submission" date="2021-05" db="EMBL/GenBank/DDBJ databases">
        <authorList>
            <person name="Tigano A."/>
        </authorList>
    </citation>
    <scope>NUCLEOTIDE SEQUENCE</scope>
</reference>
<dbReference type="SUPFAM" id="SSF54117">
    <property type="entry name" value="Interleukin 8-like chemokines"/>
    <property type="match status" value="1"/>
</dbReference>
<dbReference type="InterPro" id="IPR001811">
    <property type="entry name" value="Chemokine_IL8-like_dom"/>
</dbReference>
<dbReference type="Gene3D" id="2.40.50.40">
    <property type="match status" value="1"/>
</dbReference>
<keyword evidence="5" id="KW-1185">Reference proteome</keyword>
<feature type="domain" description="Chemokine interleukin-8-like" evidence="3">
    <location>
        <begin position="31"/>
        <end position="86"/>
    </location>
</feature>
<evidence type="ECO:0000256" key="2">
    <source>
        <dbReference type="SAM" id="SignalP"/>
    </source>
</evidence>
<dbReference type="GO" id="GO:0006955">
    <property type="term" value="P:immune response"/>
    <property type="evidence" value="ECO:0007669"/>
    <property type="project" value="InterPro"/>
</dbReference>
<dbReference type="OrthoDB" id="8457630at2759"/>
<gene>
    <name evidence="4" type="ORF">MMEN_LOCUS7904</name>
</gene>
<dbReference type="EMBL" id="CAJRST010007779">
    <property type="protein sequence ID" value="CAG5896849.1"/>
    <property type="molecule type" value="Genomic_DNA"/>
</dbReference>
<evidence type="ECO:0000313" key="5">
    <source>
        <dbReference type="Proteomes" id="UP000677803"/>
    </source>
</evidence>
<dbReference type="Pfam" id="PF00048">
    <property type="entry name" value="IL8"/>
    <property type="match status" value="1"/>
</dbReference>
<evidence type="ECO:0000259" key="3">
    <source>
        <dbReference type="Pfam" id="PF00048"/>
    </source>
</evidence>
<dbReference type="AlphaFoldDB" id="A0A8S4AYN4"/>
<feature type="signal peptide" evidence="2">
    <location>
        <begin position="1"/>
        <end position="23"/>
    </location>
</feature>
<accession>A0A8S4AYN4</accession>
<dbReference type="GO" id="GO:0005615">
    <property type="term" value="C:extracellular space"/>
    <property type="evidence" value="ECO:0007669"/>
    <property type="project" value="UniProtKB-KW"/>
</dbReference>
<dbReference type="Proteomes" id="UP000677803">
    <property type="component" value="Unassembled WGS sequence"/>
</dbReference>
<evidence type="ECO:0000256" key="1">
    <source>
        <dbReference type="ARBA" id="ARBA00022514"/>
    </source>
</evidence>
<evidence type="ECO:0000313" key="4">
    <source>
        <dbReference type="EMBL" id="CAG5896849.1"/>
    </source>
</evidence>